<reference evidence="2" key="2">
    <citation type="journal article" date="2023" name="Science">
        <title>Genomic signatures of disease resistance in endangered staghorn corals.</title>
        <authorList>
            <person name="Vollmer S.V."/>
            <person name="Selwyn J.D."/>
            <person name="Despard B.A."/>
            <person name="Roesel C.L."/>
        </authorList>
    </citation>
    <scope>NUCLEOTIDE SEQUENCE</scope>
    <source>
        <strain evidence="2">K2</strain>
    </source>
</reference>
<feature type="non-terminal residue" evidence="2">
    <location>
        <position position="78"/>
    </location>
</feature>
<feature type="region of interest" description="Disordered" evidence="1">
    <location>
        <begin position="1"/>
        <end position="24"/>
    </location>
</feature>
<sequence>MKRQHGGARKMAGREKSKPNIPFTGTEFTIKEVEDTLCKNFLGKPRDEALTSKKFHLMRALKGPLRNDIHLLRSSFYL</sequence>
<gene>
    <name evidence="2" type="ORF">P5673_021702</name>
</gene>
<organism evidence="2 3">
    <name type="scientific">Acropora cervicornis</name>
    <name type="common">Staghorn coral</name>
    <dbReference type="NCBI Taxonomy" id="6130"/>
    <lineage>
        <taxon>Eukaryota</taxon>
        <taxon>Metazoa</taxon>
        <taxon>Cnidaria</taxon>
        <taxon>Anthozoa</taxon>
        <taxon>Hexacorallia</taxon>
        <taxon>Scleractinia</taxon>
        <taxon>Astrocoeniina</taxon>
        <taxon>Acroporidae</taxon>
        <taxon>Acropora</taxon>
    </lineage>
</organism>
<dbReference type="AlphaFoldDB" id="A0AAD9Q7C4"/>
<evidence type="ECO:0000256" key="1">
    <source>
        <dbReference type="SAM" id="MobiDB-lite"/>
    </source>
</evidence>
<proteinExistence type="predicted"/>
<accession>A0AAD9Q7C4</accession>
<dbReference type="EMBL" id="JARQWQ010000057">
    <property type="protein sequence ID" value="KAK2556132.1"/>
    <property type="molecule type" value="Genomic_DNA"/>
</dbReference>
<reference evidence="2" key="1">
    <citation type="journal article" date="2023" name="G3 (Bethesda)">
        <title>Whole genome assembly and annotation of the endangered Caribbean coral Acropora cervicornis.</title>
        <authorList>
            <person name="Selwyn J.D."/>
            <person name="Vollmer S.V."/>
        </authorList>
    </citation>
    <scope>NUCLEOTIDE SEQUENCE</scope>
    <source>
        <strain evidence="2">K2</strain>
    </source>
</reference>
<evidence type="ECO:0000313" key="2">
    <source>
        <dbReference type="EMBL" id="KAK2556132.1"/>
    </source>
</evidence>
<dbReference type="Proteomes" id="UP001249851">
    <property type="component" value="Unassembled WGS sequence"/>
</dbReference>
<name>A0AAD9Q7C4_ACRCE</name>
<protein>
    <submittedName>
        <fullName evidence="2">Uncharacterized protein</fullName>
    </submittedName>
</protein>
<keyword evidence="3" id="KW-1185">Reference proteome</keyword>
<evidence type="ECO:0000313" key="3">
    <source>
        <dbReference type="Proteomes" id="UP001249851"/>
    </source>
</evidence>
<comment type="caution">
    <text evidence="2">The sequence shown here is derived from an EMBL/GenBank/DDBJ whole genome shotgun (WGS) entry which is preliminary data.</text>
</comment>